<dbReference type="AlphaFoldDB" id="W8XZZ2"/>
<dbReference type="SUPFAM" id="SSF47413">
    <property type="entry name" value="lambda repressor-like DNA-binding domains"/>
    <property type="match status" value="1"/>
</dbReference>
<dbReference type="EMBL" id="HG810016">
    <property type="protein sequence ID" value="CDN34744.1"/>
    <property type="molecule type" value="Genomic_DNA"/>
</dbReference>
<dbReference type="HOGENOM" id="CLU_182019_0_0_9"/>
<evidence type="ECO:0000259" key="1">
    <source>
        <dbReference type="Pfam" id="PF01381"/>
    </source>
</evidence>
<dbReference type="InterPro" id="IPR001387">
    <property type="entry name" value="Cro/C1-type_HTH"/>
</dbReference>
<dbReference type="Proteomes" id="UP000030682">
    <property type="component" value="Unassembled WGS sequence"/>
</dbReference>
<evidence type="ECO:0000313" key="2">
    <source>
        <dbReference type="EMBL" id="CDN34744.1"/>
    </source>
</evidence>
<name>W8XZZ2_BACTU</name>
<dbReference type="Pfam" id="PF01381">
    <property type="entry name" value="HTH_3"/>
    <property type="match status" value="1"/>
</dbReference>
<dbReference type="GO" id="GO:0003677">
    <property type="term" value="F:DNA binding"/>
    <property type="evidence" value="ECO:0007669"/>
    <property type="project" value="InterPro"/>
</dbReference>
<protein>
    <recommendedName>
        <fullName evidence="1">HTH cro/C1-type domain-containing protein</fullName>
    </recommendedName>
</protein>
<reference evidence="2" key="2">
    <citation type="submission" date="2014-01" db="EMBL/GenBank/DDBJ databases">
        <authorList>
            <person name="Aslett M."/>
        </authorList>
    </citation>
    <scope>NUCLEOTIDE SEQUENCE [LARGE SCALE GENOMIC DNA]</scope>
    <source>
        <strain evidence="2">DB27</strain>
    </source>
</reference>
<dbReference type="RefSeq" id="WP_030024272.1">
    <property type="nucleotide sequence ID" value="NZ_HG810016.1"/>
</dbReference>
<organism evidence="2">
    <name type="scientific">Bacillus thuringiensis DB27</name>
    <dbReference type="NCBI Taxonomy" id="1431339"/>
    <lineage>
        <taxon>Bacteria</taxon>
        <taxon>Bacillati</taxon>
        <taxon>Bacillota</taxon>
        <taxon>Bacilli</taxon>
        <taxon>Bacillales</taxon>
        <taxon>Bacillaceae</taxon>
        <taxon>Bacillus</taxon>
        <taxon>Bacillus cereus group</taxon>
    </lineage>
</organism>
<dbReference type="InterPro" id="IPR010982">
    <property type="entry name" value="Lambda_DNA-bd_dom_sf"/>
</dbReference>
<sequence>MNSSNSENTQLKQAFKESGYTYQELAGILGISNSYCYKIINNDKYQKNIYYNLASRIACVFKKDIANLFDE</sequence>
<dbReference type="CDD" id="cd00093">
    <property type="entry name" value="HTH_XRE"/>
    <property type="match status" value="1"/>
</dbReference>
<dbReference type="Gene3D" id="1.10.260.40">
    <property type="entry name" value="lambda repressor-like DNA-binding domains"/>
    <property type="match status" value="1"/>
</dbReference>
<gene>
    <name evidence="2" type="ORF">BTDB27_001086</name>
</gene>
<feature type="domain" description="HTH cro/C1-type" evidence="1">
    <location>
        <begin position="11"/>
        <end position="64"/>
    </location>
</feature>
<accession>W8XZZ2</accession>
<reference evidence="2" key="1">
    <citation type="submission" date="2014-01" db="EMBL/GenBank/DDBJ databases">
        <title>Draft genome sequence of highly nematicidal Bacillus thuringiensis DB27.</title>
        <authorList>
            <person name="Iatsenko I."/>
            <person name="Pickard D."/>
            <person name="Corton C."/>
            <person name="Dougan G."/>
            <person name="Sommer R.J."/>
        </authorList>
    </citation>
    <scope>NUCLEOTIDE SEQUENCE [LARGE SCALE GENOMIC DNA]</scope>
    <source>
        <strain evidence="2">DB27</strain>
    </source>
</reference>
<proteinExistence type="predicted"/>